<feature type="compositionally biased region" description="Basic and acidic residues" evidence="1">
    <location>
        <begin position="84"/>
        <end position="99"/>
    </location>
</feature>
<dbReference type="AlphaFoldDB" id="A0A5C6CGX8"/>
<comment type="caution">
    <text evidence="4">The sequence shown here is derived from an EMBL/GenBank/DDBJ whole genome shotgun (WGS) entry which is preliminary data.</text>
</comment>
<name>A0A5C6CGX8_9BACT</name>
<evidence type="ECO:0000256" key="3">
    <source>
        <dbReference type="SAM" id="SignalP"/>
    </source>
</evidence>
<feature type="region of interest" description="Disordered" evidence="1">
    <location>
        <begin position="73"/>
        <end position="99"/>
    </location>
</feature>
<dbReference type="RefSeq" id="WP_146452561.1">
    <property type="nucleotide sequence ID" value="NZ_SJPS01000007.1"/>
</dbReference>
<dbReference type="OrthoDB" id="9911975at2"/>
<keyword evidence="3" id="KW-0732">Signal</keyword>
<sequence length="99" mass="10752" precursor="true">MFIPRFTLLTTLKWVTVCALFCVVLAHAAAGSYWATALSVAVLSVVVILLVQAFTFVIIAAFSKVFGKQQLPARTPQGGIQTNPDERYLPGKPTTERSP</sequence>
<evidence type="ECO:0000256" key="1">
    <source>
        <dbReference type="SAM" id="MobiDB-lite"/>
    </source>
</evidence>
<protein>
    <submittedName>
        <fullName evidence="4">Uncharacterized protein</fullName>
    </submittedName>
</protein>
<keyword evidence="5" id="KW-1185">Reference proteome</keyword>
<feature type="signal peptide" evidence="3">
    <location>
        <begin position="1"/>
        <end position="28"/>
    </location>
</feature>
<evidence type="ECO:0000313" key="5">
    <source>
        <dbReference type="Proteomes" id="UP000318437"/>
    </source>
</evidence>
<keyword evidence="2" id="KW-0812">Transmembrane</keyword>
<reference evidence="4 5" key="1">
    <citation type="submission" date="2019-02" db="EMBL/GenBank/DDBJ databases">
        <title>Deep-cultivation of Planctomycetes and their phenomic and genomic characterization uncovers novel biology.</title>
        <authorList>
            <person name="Wiegand S."/>
            <person name="Jogler M."/>
            <person name="Boedeker C."/>
            <person name="Pinto D."/>
            <person name="Vollmers J."/>
            <person name="Rivas-Marin E."/>
            <person name="Kohn T."/>
            <person name="Peeters S.H."/>
            <person name="Heuer A."/>
            <person name="Rast P."/>
            <person name="Oberbeckmann S."/>
            <person name="Bunk B."/>
            <person name="Jeske O."/>
            <person name="Meyerdierks A."/>
            <person name="Storesund J.E."/>
            <person name="Kallscheuer N."/>
            <person name="Luecker S."/>
            <person name="Lage O.M."/>
            <person name="Pohl T."/>
            <person name="Merkel B.J."/>
            <person name="Hornburger P."/>
            <person name="Mueller R.-W."/>
            <person name="Bruemmer F."/>
            <person name="Labrenz M."/>
            <person name="Spormann A.M."/>
            <person name="Op Den Camp H."/>
            <person name="Overmann J."/>
            <person name="Amann R."/>
            <person name="Jetten M.S.M."/>
            <person name="Mascher T."/>
            <person name="Medema M.H."/>
            <person name="Devos D.P."/>
            <person name="Kaster A.-K."/>
            <person name="Ovreas L."/>
            <person name="Rohde M."/>
            <person name="Galperin M.Y."/>
            <person name="Jogler C."/>
        </authorList>
    </citation>
    <scope>NUCLEOTIDE SEQUENCE [LARGE SCALE GENOMIC DNA]</scope>
    <source>
        <strain evidence="4 5">Pla144</strain>
    </source>
</reference>
<keyword evidence="2" id="KW-0472">Membrane</keyword>
<evidence type="ECO:0000313" key="4">
    <source>
        <dbReference type="EMBL" id="TWU22824.1"/>
    </source>
</evidence>
<keyword evidence="2" id="KW-1133">Transmembrane helix</keyword>
<feature type="chain" id="PRO_5022742234" evidence="3">
    <location>
        <begin position="29"/>
        <end position="99"/>
    </location>
</feature>
<feature type="transmembrane region" description="Helical" evidence="2">
    <location>
        <begin position="40"/>
        <end position="62"/>
    </location>
</feature>
<organism evidence="4 5">
    <name type="scientific">Bythopirellula polymerisocia</name>
    <dbReference type="NCBI Taxonomy" id="2528003"/>
    <lineage>
        <taxon>Bacteria</taxon>
        <taxon>Pseudomonadati</taxon>
        <taxon>Planctomycetota</taxon>
        <taxon>Planctomycetia</taxon>
        <taxon>Pirellulales</taxon>
        <taxon>Lacipirellulaceae</taxon>
        <taxon>Bythopirellula</taxon>
    </lineage>
</organism>
<dbReference type="Proteomes" id="UP000318437">
    <property type="component" value="Unassembled WGS sequence"/>
</dbReference>
<accession>A0A5C6CGX8</accession>
<dbReference type="EMBL" id="SJPS01000007">
    <property type="protein sequence ID" value="TWU22824.1"/>
    <property type="molecule type" value="Genomic_DNA"/>
</dbReference>
<proteinExistence type="predicted"/>
<evidence type="ECO:0000256" key="2">
    <source>
        <dbReference type="SAM" id="Phobius"/>
    </source>
</evidence>
<gene>
    <name evidence="4" type="ORF">Pla144_42850</name>
</gene>